<reference evidence="1 2" key="1">
    <citation type="submission" date="2020-08" db="EMBL/GenBank/DDBJ databases">
        <title>The Agave Microbiome: Exploring the role of microbial communities in plant adaptations to desert environments.</title>
        <authorList>
            <person name="Partida-Martinez L.P."/>
        </authorList>
    </citation>
    <scope>NUCLEOTIDE SEQUENCE [LARGE SCALE GENOMIC DNA]</scope>
    <source>
        <strain evidence="1 2">AS2.23</strain>
    </source>
</reference>
<organism evidence="1 2">
    <name type="scientific">Kineococcus radiotolerans</name>
    <dbReference type="NCBI Taxonomy" id="131568"/>
    <lineage>
        <taxon>Bacteria</taxon>
        <taxon>Bacillati</taxon>
        <taxon>Actinomycetota</taxon>
        <taxon>Actinomycetes</taxon>
        <taxon>Kineosporiales</taxon>
        <taxon>Kineosporiaceae</taxon>
        <taxon>Kineococcus</taxon>
    </lineage>
</organism>
<accession>A0A7W4TMV5</accession>
<comment type="caution">
    <text evidence="1">The sequence shown here is derived from an EMBL/GenBank/DDBJ whole genome shotgun (WGS) entry which is preliminary data.</text>
</comment>
<evidence type="ECO:0008006" key="3">
    <source>
        <dbReference type="Google" id="ProtNLM"/>
    </source>
</evidence>
<dbReference type="InterPro" id="IPR016181">
    <property type="entry name" value="Acyl_CoA_acyltransferase"/>
</dbReference>
<reference evidence="1 2" key="2">
    <citation type="submission" date="2020-08" db="EMBL/GenBank/DDBJ databases">
        <authorList>
            <person name="Partida-Martinez L."/>
            <person name="Huntemann M."/>
            <person name="Clum A."/>
            <person name="Wang J."/>
            <person name="Palaniappan K."/>
            <person name="Ritter S."/>
            <person name="Chen I.-M."/>
            <person name="Stamatis D."/>
            <person name="Reddy T."/>
            <person name="O'Malley R."/>
            <person name="Daum C."/>
            <person name="Shapiro N."/>
            <person name="Ivanova N."/>
            <person name="Kyrpides N."/>
            <person name="Woyke T."/>
        </authorList>
    </citation>
    <scope>NUCLEOTIDE SEQUENCE [LARGE SCALE GENOMIC DNA]</scope>
    <source>
        <strain evidence="1 2">AS2.23</strain>
    </source>
</reference>
<dbReference type="AlphaFoldDB" id="A0A7W4TMV5"/>
<dbReference type="EMBL" id="JACHVY010000002">
    <property type="protein sequence ID" value="MBB2901835.1"/>
    <property type="molecule type" value="Genomic_DNA"/>
</dbReference>
<gene>
    <name evidence="1" type="ORF">FHR75_002650</name>
</gene>
<name>A0A7W4TMV5_KINRA</name>
<evidence type="ECO:0000313" key="2">
    <source>
        <dbReference type="Proteomes" id="UP000533269"/>
    </source>
</evidence>
<proteinExistence type="predicted"/>
<dbReference type="RefSeq" id="WP_012086749.1">
    <property type="nucleotide sequence ID" value="NZ_JACHVY010000002.1"/>
</dbReference>
<dbReference type="Proteomes" id="UP000533269">
    <property type="component" value="Unassembled WGS sequence"/>
</dbReference>
<dbReference type="SUPFAM" id="SSF55729">
    <property type="entry name" value="Acyl-CoA N-acyltransferases (Nat)"/>
    <property type="match status" value="1"/>
</dbReference>
<protein>
    <recommendedName>
        <fullName evidence="3">N-acetyltransferase domain-containing protein</fullName>
    </recommendedName>
</protein>
<sequence>MADPATRADPWLPSWFRHPTRLELPSGHHLRPLRALDLDLDLPAVRGAREHLWSCFGEAWGWPPAELAAADDLCDLQRQEREMAEGLSFSYALLDEVESELLGCVYLDPPRGGTRDADVDVTWWVVDALRGGEVEHLLTAAVVTWVRRCWPFTRPRFVGLDISWRDWARSGEP</sequence>
<dbReference type="OMA" id="ISWWVVD"/>
<evidence type="ECO:0000313" key="1">
    <source>
        <dbReference type="EMBL" id="MBB2901835.1"/>
    </source>
</evidence>